<dbReference type="GO" id="GO:0016020">
    <property type="term" value="C:membrane"/>
    <property type="evidence" value="ECO:0007669"/>
    <property type="project" value="UniProtKB-SubCell"/>
</dbReference>
<dbReference type="KEGG" id="cpeg:CPELA_05040"/>
<dbReference type="InterPro" id="IPR007343">
    <property type="entry name" value="Uncharacterised_pept_Zn_put"/>
</dbReference>
<evidence type="ECO:0000313" key="7">
    <source>
        <dbReference type="EMBL" id="QAU52280.1"/>
    </source>
</evidence>
<keyword evidence="3 6" id="KW-1133">Transmembrane helix</keyword>
<dbReference type="Proteomes" id="UP000288929">
    <property type="component" value="Chromosome"/>
</dbReference>
<dbReference type="PANTHER" id="PTHR30168">
    <property type="entry name" value="PUTATIVE MEMBRANE PROTEIN YPFJ"/>
    <property type="match status" value="1"/>
</dbReference>
<name>A0A410W8K4_9CORY</name>
<dbReference type="AlphaFoldDB" id="A0A410W8K4"/>
<evidence type="ECO:0000256" key="5">
    <source>
        <dbReference type="SAM" id="MobiDB-lite"/>
    </source>
</evidence>
<proteinExistence type="predicted"/>
<keyword evidence="8" id="KW-1185">Reference proteome</keyword>
<organism evidence="7 8">
    <name type="scientific">Corynebacterium pelargi</name>
    <dbReference type="NCBI Taxonomy" id="1471400"/>
    <lineage>
        <taxon>Bacteria</taxon>
        <taxon>Bacillati</taxon>
        <taxon>Actinomycetota</taxon>
        <taxon>Actinomycetes</taxon>
        <taxon>Mycobacteriales</taxon>
        <taxon>Corynebacteriaceae</taxon>
        <taxon>Corynebacterium</taxon>
    </lineage>
</organism>
<keyword evidence="2 6" id="KW-0812">Transmembrane</keyword>
<evidence type="ECO:0000256" key="1">
    <source>
        <dbReference type="ARBA" id="ARBA00004167"/>
    </source>
</evidence>
<comment type="subcellular location">
    <subcellularLocation>
        <location evidence="1">Membrane</location>
        <topology evidence="1">Single-pass membrane protein</topology>
    </subcellularLocation>
</comment>
<feature type="transmembrane region" description="Helical" evidence="6">
    <location>
        <begin position="33"/>
        <end position="52"/>
    </location>
</feature>
<dbReference type="Pfam" id="PF04228">
    <property type="entry name" value="Zn_peptidase"/>
    <property type="match status" value="1"/>
</dbReference>
<keyword evidence="4 6" id="KW-0472">Membrane</keyword>
<dbReference type="EMBL" id="CP035299">
    <property type="protein sequence ID" value="QAU52280.1"/>
    <property type="molecule type" value="Genomic_DNA"/>
</dbReference>
<feature type="region of interest" description="Disordered" evidence="5">
    <location>
        <begin position="60"/>
        <end position="82"/>
    </location>
</feature>
<evidence type="ECO:0000256" key="6">
    <source>
        <dbReference type="SAM" id="Phobius"/>
    </source>
</evidence>
<evidence type="ECO:0000256" key="3">
    <source>
        <dbReference type="ARBA" id="ARBA00022989"/>
    </source>
</evidence>
<sequence length="303" mass="32852">MRKLWHDQHMTFRGGIDKPENLARTGGGGGGRIAVGGGVGTLLLVGLFLLMGGDPSQLGGLIGSDSQQQPQQQTAPGQLEHCKTSDDANRYADCRVEFTGISLNQVWSAQLPQQADITYSKPNLVVFDAQTSTGCGLASSSTGPFYCPRDHTAYFDVSFFDSLERYGGQNAPFAQEYIVAHEFGHHIQSLEGTLGLSDYNDPGPDSNAVKIELQADCYAGVWGHFADKGEDAFLEPITQSQVEQAIDAARAVGDDNIQQRAGRDVNPESFTHGSSQQRQEAFLQGYRTGSMASCDYLDRNAYR</sequence>
<reference evidence="7 8" key="1">
    <citation type="submission" date="2019-01" db="EMBL/GenBank/DDBJ databases">
        <authorList>
            <person name="Ruckert C."/>
            <person name="Busche T."/>
            <person name="Kalinowski J."/>
        </authorList>
    </citation>
    <scope>NUCLEOTIDE SEQUENCE [LARGE SCALE GENOMIC DNA]</scope>
    <source>
        <strain evidence="7 8">136/3</strain>
    </source>
</reference>
<evidence type="ECO:0000256" key="2">
    <source>
        <dbReference type="ARBA" id="ARBA00022692"/>
    </source>
</evidence>
<gene>
    <name evidence="7" type="ORF">CPELA_05040</name>
</gene>
<evidence type="ECO:0000313" key="8">
    <source>
        <dbReference type="Proteomes" id="UP000288929"/>
    </source>
</evidence>
<evidence type="ECO:0000256" key="4">
    <source>
        <dbReference type="ARBA" id="ARBA00023136"/>
    </source>
</evidence>
<accession>A0A410W8K4</accession>
<dbReference type="PANTHER" id="PTHR30168:SF0">
    <property type="entry name" value="INNER MEMBRANE PROTEIN"/>
    <property type="match status" value="1"/>
</dbReference>
<protein>
    <submittedName>
        <fullName evidence="7">Neutral zinc metallopeptidase</fullName>
    </submittedName>
</protein>